<evidence type="ECO:0000259" key="12">
    <source>
        <dbReference type="PROSITE" id="PS50109"/>
    </source>
</evidence>
<dbReference type="PROSITE" id="PS50109">
    <property type="entry name" value="HIS_KIN"/>
    <property type="match status" value="1"/>
</dbReference>
<dbReference type="PANTHER" id="PTHR45436">
    <property type="entry name" value="SENSOR HISTIDINE KINASE YKOH"/>
    <property type="match status" value="1"/>
</dbReference>
<dbReference type="InterPro" id="IPR005467">
    <property type="entry name" value="His_kinase_dom"/>
</dbReference>
<keyword evidence="5" id="KW-0808">Transferase</keyword>
<evidence type="ECO:0000256" key="5">
    <source>
        <dbReference type="ARBA" id="ARBA00022679"/>
    </source>
</evidence>
<protein>
    <recommendedName>
        <fullName evidence="3">histidine kinase</fullName>
        <ecNumber evidence="3">2.7.13.3</ecNumber>
    </recommendedName>
</protein>
<dbReference type="GO" id="GO:0005886">
    <property type="term" value="C:plasma membrane"/>
    <property type="evidence" value="ECO:0007669"/>
    <property type="project" value="TreeGrafter"/>
</dbReference>
<evidence type="ECO:0000256" key="4">
    <source>
        <dbReference type="ARBA" id="ARBA00022553"/>
    </source>
</evidence>
<dbReference type="InterPro" id="IPR036890">
    <property type="entry name" value="HATPase_C_sf"/>
</dbReference>
<evidence type="ECO:0000313" key="14">
    <source>
        <dbReference type="EMBL" id="ADM10865.1"/>
    </source>
</evidence>
<keyword evidence="8 11" id="KW-1133">Transmembrane helix</keyword>
<dbReference type="STRING" id="314260.PB2503_00490"/>
<dbReference type="SUPFAM" id="SSF47384">
    <property type="entry name" value="Homodimeric domain of signal transducing histidine kinase"/>
    <property type="match status" value="1"/>
</dbReference>
<dbReference type="CDD" id="cd00075">
    <property type="entry name" value="HATPase"/>
    <property type="match status" value="1"/>
</dbReference>
<dbReference type="InterPro" id="IPR004358">
    <property type="entry name" value="Sig_transdc_His_kin-like_C"/>
</dbReference>
<comment type="subcellular location">
    <subcellularLocation>
        <location evidence="2">Membrane</location>
    </subcellularLocation>
</comment>
<reference evidence="14 15" key="2">
    <citation type="journal article" date="2011" name="J. Bacteriol.">
        <title>Complete genome sequence of strain HTCC2503T of Parvularcula bermudensis, the type species of the order "Parvularculales" in the class Alphaproteobacteria.</title>
        <authorList>
            <person name="Oh H.M."/>
            <person name="Kang I."/>
            <person name="Vergin K.L."/>
            <person name="Kang D."/>
            <person name="Rhee K.H."/>
            <person name="Giovannoni S.J."/>
            <person name="Cho J.C."/>
        </authorList>
    </citation>
    <scope>NUCLEOTIDE SEQUENCE [LARGE SCALE GENOMIC DNA]</scope>
    <source>
        <strain evidence="15">ATCC BAA-594 / HTCC2503 / KCTC 12087</strain>
    </source>
</reference>
<name>E0TIK7_PARBH</name>
<dbReference type="OrthoDB" id="9815202at2"/>
<evidence type="ECO:0000256" key="11">
    <source>
        <dbReference type="SAM" id="Phobius"/>
    </source>
</evidence>
<evidence type="ECO:0000256" key="10">
    <source>
        <dbReference type="ARBA" id="ARBA00023136"/>
    </source>
</evidence>
<feature type="domain" description="HAMP" evidence="13">
    <location>
        <begin position="181"/>
        <end position="234"/>
    </location>
</feature>
<dbReference type="InterPro" id="IPR003594">
    <property type="entry name" value="HATPase_dom"/>
</dbReference>
<dbReference type="InterPro" id="IPR050428">
    <property type="entry name" value="TCS_sensor_his_kinase"/>
</dbReference>
<sequence>MSSGHPEPLRRDPFIRLTFIVSAIFIGVFATTALIGWGVVREALHARVTAETRAGLADLVDRFEMGGPESAASFLSTRLNNGRVEHVAGTVVDPEGAVVGGVALILPSDDGFTRRSATDLNAKIDEDIFFVGTATRDRYRLAYAYSFDEADAIGTLVAVTFGVSTFVATLAAIGGALTLSRGFRRRLRCIESAFAAAAGGDFTARADVIGKHDALDALAESTNRSIGDLGENMARVKRVTDDIAHELRTPIGRTLILIEEAQRQTVDANSLGRLAEAHRELLHLAGTFDSLLTIAQIENRNRRDRYGILDLRDIATRVYEAFDPVADAADHCLRLEVSSEAVCVKGDEDLLLRVLANLLENAIRHTNSGTAIVLRATSAADNAQLIVTDNGHGIPADDCERMTERFARLSPERAPGGTGLGLALVKAVAIAHDGTLLLDDANPGLRVTLTIPLVR</sequence>
<dbReference type="HOGENOM" id="CLU_000445_89_6_5"/>
<dbReference type="CDD" id="cd00082">
    <property type="entry name" value="HisKA"/>
    <property type="match status" value="1"/>
</dbReference>
<dbReference type="InterPro" id="IPR003660">
    <property type="entry name" value="HAMP_dom"/>
</dbReference>
<feature type="transmembrane region" description="Helical" evidence="11">
    <location>
        <begin position="17"/>
        <end position="40"/>
    </location>
</feature>
<dbReference type="InterPro" id="IPR036097">
    <property type="entry name" value="HisK_dim/P_sf"/>
</dbReference>
<keyword evidence="10 11" id="KW-0472">Membrane</keyword>
<organism evidence="14 15">
    <name type="scientific">Parvularcula bermudensis (strain ATCC BAA-594 / HTCC2503 / KCTC 12087)</name>
    <dbReference type="NCBI Taxonomy" id="314260"/>
    <lineage>
        <taxon>Bacteria</taxon>
        <taxon>Pseudomonadati</taxon>
        <taxon>Pseudomonadota</taxon>
        <taxon>Alphaproteobacteria</taxon>
        <taxon>Parvularculales</taxon>
        <taxon>Parvularculaceae</taxon>
        <taxon>Parvularcula</taxon>
    </lineage>
</organism>
<keyword evidence="15" id="KW-1185">Reference proteome</keyword>
<dbReference type="PROSITE" id="PS50885">
    <property type="entry name" value="HAMP"/>
    <property type="match status" value="1"/>
</dbReference>
<keyword evidence="7" id="KW-0418">Kinase</keyword>
<evidence type="ECO:0000256" key="6">
    <source>
        <dbReference type="ARBA" id="ARBA00022692"/>
    </source>
</evidence>
<keyword evidence="9" id="KW-0902">Two-component regulatory system</keyword>
<dbReference type="KEGG" id="pbr:PB2503_00490"/>
<dbReference type="GO" id="GO:0000155">
    <property type="term" value="F:phosphorelay sensor kinase activity"/>
    <property type="evidence" value="ECO:0007669"/>
    <property type="project" value="InterPro"/>
</dbReference>
<dbReference type="eggNOG" id="COG0642">
    <property type="taxonomic scope" value="Bacteria"/>
</dbReference>
<dbReference type="PANTHER" id="PTHR45436:SF8">
    <property type="entry name" value="HISTIDINE KINASE"/>
    <property type="match status" value="1"/>
</dbReference>
<dbReference type="PRINTS" id="PR00344">
    <property type="entry name" value="BCTRLSENSOR"/>
</dbReference>
<evidence type="ECO:0000256" key="2">
    <source>
        <dbReference type="ARBA" id="ARBA00004370"/>
    </source>
</evidence>
<proteinExistence type="predicted"/>
<evidence type="ECO:0000259" key="13">
    <source>
        <dbReference type="PROSITE" id="PS50885"/>
    </source>
</evidence>
<evidence type="ECO:0000256" key="8">
    <source>
        <dbReference type="ARBA" id="ARBA00022989"/>
    </source>
</evidence>
<evidence type="ECO:0000313" key="15">
    <source>
        <dbReference type="Proteomes" id="UP000001302"/>
    </source>
</evidence>
<dbReference type="SUPFAM" id="SSF55874">
    <property type="entry name" value="ATPase domain of HSP90 chaperone/DNA topoisomerase II/histidine kinase"/>
    <property type="match status" value="1"/>
</dbReference>
<dbReference type="AlphaFoldDB" id="E0TIK7"/>
<dbReference type="Pfam" id="PF02518">
    <property type="entry name" value="HATPase_c"/>
    <property type="match status" value="1"/>
</dbReference>
<comment type="catalytic activity">
    <reaction evidence="1">
        <text>ATP + protein L-histidine = ADP + protein N-phospho-L-histidine.</text>
        <dbReference type="EC" id="2.7.13.3"/>
    </reaction>
</comment>
<dbReference type="SMART" id="SM00387">
    <property type="entry name" value="HATPase_c"/>
    <property type="match status" value="1"/>
</dbReference>
<dbReference type="EMBL" id="CP002156">
    <property type="protein sequence ID" value="ADM10865.1"/>
    <property type="molecule type" value="Genomic_DNA"/>
</dbReference>
<evidence type="ECO:0000256" key="7">
    <source>
        <dbReference type="ARBA" id="ARBA00022777"/>
    </source>
</evidence>
<dbReference type="EC" id="2.7.13.3" evidence="3"/>
<accession>E0TIK7</accession>
<evidence type="ECO:0000256" key="3">
    <source>
        <dbReference type="ARBA" id="ARBA00012438"/>
    </source>
</evidence>
<evidence type="ECO:0000256" key="1">
    <source>
        <dbReference type="ARBA" id="ARBA00000085"/>
    </source>
</evidence>
<dbReference type="Proteomes" id="UP000001302">
    <property type="component" value="Chromosome"/>
</dbReference>
<keyword evidence="4" id="KW-0597">Phosphoprotein</keyword>
<evidence type="ECO:0000256" key="9">
    <source>
        <dbReference type="ARBA" id="ARBA00023012"/>
    </source>
</evidence>
<dbReference type="Gene3D" id="3.30.565.10">
    <property type="entry name" value="Histidine kinase-like ATPase, C-terminal domain"/>
    <property type="match status" value="1"/>
</dbReference>
<dbReference type="InterPro" id="IPR003661">
    <property type="entry name" value="HisK_dim/P_dom"/>
</dbReference>
<dbReference type="Gene3D" id="1.10.287.130">
    <property type="match status" value="1"/>
</dbReference>
<feature type="transmembrane region" description="Helical" evidence="11">
    <location>
        <begin position="153"/>
        <end position="179"/>
    </location>
</feature>
<keyword evidence="6 11" id="KW-0812">Transmembrane</keyword>
<dbReference type="RefSeq" id="WP_013301839.1">
    <property type="nucleotide sequence ID" value="NC_014414.1"/>
</dbReference>
<gene>
    <name evidence="14" type="ordered locus">PB2503_00490</name>
</gene>
<dbReference type="Gene3D" id="6.10.340.10">
    <property type="match status" value="1"/>
</dbReference>
<reference evidence="15" key="1">
    <citation type="submission" date="2010-08" db="EMBL/GenBank/DDBJ databases">
        <title>Genome sequence of Parvularcula bermudensis HTCC2503.</title>
        <authorList>
            <person name="Kang D.-M."/>
            <person name="Oh H.-M."/>
            <person name="Cho J.-C."/>
        </authorList>
    </citation>
    <scope>NUCLEOTIDE SEQUENCE [LARGE SCALE GENOMIC DNA]</scope>
    <source>
        <strain evidence="15">ATCC BAA-594 / HTCC2503 / KCTC 12087</strain>
    </source>
</reference>
<dbReference type="SMART" id="SM00388">
    <property type="entry name" value="HisKA"/>
    <property type="match status" value="1"/>
</dbReference>
<feature type="domain" description="Histidine kinase" evidence="12">
    <location>
        <begin position="242"/>
        <end position="455"/>
    </location>
</feature>